<keyword evidence="4" id="KW-1185">Reference proteome</keyword>
<dbReference type="SUPFAM" id="SSF48208">
    <property type="entry name" value="Six-hairpin glycosidases"/>
    <property type="match status" value="1"/>
</dbReference>
<comment type="caution">
    <text evidence="3">The sequence shown here is derived from an EMBL/GenBank/DDBJ whole genome shotgun (WGS) entry which is preliminary data.</text>
</comment>
<evidence type="ECO:0000259" key="1">
    <source>
        <dbReference type="Pfam" id="PF14498"/>
    </source>
</evidence>
<evidence type="ECO:0000313" key="3">
    <source>
        <dbReference type="EMBL" id="MCZ8512191.1"/>
    </source>
</evidence>
<dbReference type="Pfam" id="PF22124">
    <property type="entry name" value="Glyco_hydro_95_cat"/>
    <property type="match status" value="1"/>
</dbReference>
<dbReference type="InterPro" id="IPR012341">
    <property type="entry name" value="6hp_glycosidase-like_sf"/>
</dbReference>
<reference evidence="3 4" key="1">
    <citation type="submission" date="2022-12" db="EMBL/GenBank/DDBJ databases">
        <title>Draft genome sequence of Paenibacillus sp. dW9.</title>
        <authorList>
            <person name="Choi E.-W."/>
            <person name="Kim D.-U."/>
        </authorList>
    </citation>
    <scope>NUCLEOTIDE SEQUENCE [LARGE SCALE GENOMIC DNA]</scope>
    <source>
        <strain evidence="4">dW9</strain>
    </source>
</reference>
<evidence type="ECO:0000313" key="4">
    <source>
        <dbReference type="Proteomes" id="UP001527882"/>
    </source>
</evidence>
<dbReference type="InterPro" id="IPR027414">
    <property type="entry name" value="GH95_N_dom"/>
</dbReference>
<dbReference type="InterPro" id="IPR008928">
    <property type="entry name" value="6-hairpin_glycosidase_sf"/>
</dbReference>
<dbReference type="EMBL" id="JAQAGZ010000004">
    <property type="protein sequence ID" value="MCZ8512191.1"/>
    <property type="molecule type" value="Genomic_DNA"/>
</dbReference>
<organism evidence="3 4">
    <name type="scientific">Paenibacillus gyeongsangnamensis</name>
    <dbReference type="NCBI Taxonomy" id="3388067"/>
    <lineage>
        <taxon>Bacteria</taxon>
        <taxon>Bacillati</taxon>
        <taxon>Bacillota</taxon>
        <taxon>Bacilli</taxon>
        <taxon>Bacillales</taxon>
        <taxon>Paenibacillaceae</taxon>
        <taxon>Paenibacillus</taxon>
    </lineage>
</organism>
<accession>A0ABT4Q5S5</accession>
<dbReference type="PIRSF" id="PIRSF007663">
    <property type="entry name" value="UCP007663"/>
    <property type="match status" value="1"/>
</dbReference>
<feature type="domain" description="Glycosyl hydrolase family 95 catalytic" evidence="2">
    <location>
        <begin position="278"/>
        <end position="701"/>
    </location>
</feature>
<dbReference type="Proteomes" id="UP001527882">
    <property type="component" value="Unassembled WGS sequence"/>
</dbReference>
<proteinExistence type="predicted"/>
<dbReference type="Pfam" id="PF14498">
    <property type="entry name" value="Glyco_hyd_65N_2"/>
    <property type="match status" value="1"/>
</dbReference>
<gene>
    <name evidence="3" type="ORF">O9H85_07075</name>
</gene>
<evidence type="ECO:0000259" key="2">
    <source>
        <dbReference type="Pfam" id="PF22124"/>
    </source>
</evidence>
<name>A0ABT4Q5S5_9BACL</name>
<sequence>MKASHVLTLQYPASWFAGKWKDALPAGNGTIGAGVYGGVCTETILLNHEDLWFMGRTPELPDVSGKLPEVRKLLLEGRAKEADRLLANELKYKGYEPKIASPLPLGDLKVTMPGKNAFLDYSRSLHMETGEIKVIWLDGEIRYERALFVSRSDDMIVYEIRADKLASVSAAIQLDIHDIRDIRYPKGGQPQAIPLPVNVEQRGEGSYLFYAAENDDGTDFGAVAKVIHHGGSIEHVEGAISAQGADSILVCLKLFVKGERKKDWTRLAESLDMADLDYDRLLASHAKLHGSLFQTMELDLGADPAERVLSNEELLLKAYNGVMPLAMVEKMWAYGRYLLISSSREGGHPCHLYGLWCGEYNAMWAFNMSNENLQMIYWQALSGNMPELMLTVFDYFDGMLDDFRKNARQLYGCAGIYIPAPTVPGSGLLKHALPHIIHWTGGAGWIAQHYYDYYLHTGDQDFLRDRVLPFLMETARFYESFFTLDEKGYFVSSPSNSPENTPGNYLDAHGKGASMGTTMNATMDFAIAKEVLTNLVEGATAAGMYTDEIAKWETMLSRIPPYQLNEDGAVREWMHPFYNDNYHHRHQSHLYGIFPGIEVAKDEDPDLFQAFVTAIKKRLVIGIREQTGWSLAHMSSVYARMGEGELAEECLRHLSRSCVINNFFTLHNDWRDMGIGVQGGGQAPFQIDANMGWSAAVQEMLMFSRPGQITILPALPKRWEQGCAGPLLARGGIEVTSTRGGAGVPARG</sequence>
<dbReference type="Gene3D" id="1.50.10.10">
    <property type="match status" value="1"/>
</dbReference>
<keyword evidence="3" id="KW-0378">Hydrolase</keyword>
<dbReference type="GO" id="GO:0016787">
    <property type="term" value="F:hydrolase activity"/>
    <property type="evidence" value="ECO:0007669"/>
    <property type="project" value="UniProtKB-KW"/>
</dbReference>
<dbReference type="PANTHER" id="PTHR31084:SF0">
    <property type="entry name" value="ALPHA-L-FUCOSIDASE 2"/>
    <property type="match status" value="1"/>
</dbReference>
<dbReference type="InterPro" id="IPR054363">
    <property type="entry name" value="GH95_cat"/>
</dbReference>
<dbReference type="PANTHER" id="PTHR31084">
    <property type="entry name" value="ALPHA-L-FUCOSIDASE 2"/>
    <property type="match status" value="1"/>
</dbReference>
<dbReference type="RefSeq" id="WP_269880607.1">
    <property type="nucleotide sequence ID" value="NZ_JAQAGZ010000004.1"/>
</dbReference>
<dbReference type="InterPro" id="IPR016518">
    <property type="entry name" value="Alpha-L-fucosidase"/>
</dbReference>
<feature type="domain" description="Glycosyl hydrolase family 95 N-terminal" evidence="1">
    <location>
        <begin position="17"/>
        <end position="252"/>
    </location>
</feature>
<protein>
    <submittedName>
        <fullName evidence="3">Glycoside hydrolase N-terminal domain-containing protein</fullName>
    </submittedName>
</protein>